<dbReference type="GO" id="GO:0046872">
    <property type="term" value="F:metal ion binding"/>
    <property type="evidence" value="ECO:0007669"/>
    <property type="project" value="UniProtKB-KW"/>
</dbReference>
<evidence type="ECO:0000256" key="5">
    <source>
        <dbReference type="ARBA" id="ARBA00022801"/>
    </source>
</evidence>
<comment type="cofactor">
    <cofactor evidence="1">
        <name>Ca(2+)</name>
        <dbReference type="ChEBI" id="CHEBI:29108"/>
    </cofactor>
</comment>
<evidence type="ECO:0000256" key="2">
    <source>
        <dbReference type="ARBA" id="ARBA00008779"/>
    </source>
</evidence>
<comment type="similarity">
    <text evidence="2">Belongs to the sulfatase family.</text>
</comment>
<accession>A0A6C2U2I9</accession>
<dbReference type="Proteomes" id="UP000366872">
    <property type="component" value="Unassembled WGS sequence"/>
</dbReference>
<feature type="domain" description="Sulfatase N-terminal" evidence="8">
    <location>
        <begin position="23"/>
        <end position="327"/>
    </location>
</feature>
<dbReference type="GO" id="GO:0004065">
    <property type="term" value="F:arylsulfatase activity"/>
    <property type="evidence" value="ECO:0007669"/>
    <property type="project" value="TreeGrafter"/>
</dbReference>
<evidence type="ECO:0000256" key="6">
    <source>
        <dbReference type="ARBA" id="ARBA00022837"/>
    </source>
</evidence>
<dbReference type="EMBL" id="CAAHFG010000001">
    <property type="protein sequence ID" value="VGO14009.1"/>
    <property type="molecule type" value="Genomic_DNA"/>
</dbReference>
<evidence type="ECO:0000313" key="10">
    <source>
        <dbReference type="Proteomes" id="UP000366872"/>
    </source>
</evidence>
<dbReference type="Pfam" id="PF00884">
    <property type="entry name" value="Sulfatase"/>
    <property type="match status" value="1"/>
</dbReference>
<dbReference type="PANTHER" id="PTHR42693:SF42">
    <property type="entry name" value="ARYLSULFATASE G"/>
    <property type="match status" value="1"/>
</dbReference>
<evidence type="ECO:0000313" key="9">
    <source>
        <dbReference type="EMBL" id="VGO14009.1"/>
    </source>
</evidence>
<feature type="signal peptide" evidence="7">
    <location>
        <begin position="1"/>
        <end position="19"/>
    </location>
</feature>
<keyword evidence="3" id="KW-0479">Metal-binding</keyword>
<dbReference type="InterPro" id="IPR000917">
    <property type="entry name" value="Sulfatase_N"/>
</dbReference>
<evidence type="ECO:0000256" key="7">
    <source>
        <dbReference type="SAM" id="SignalP"/>
    </source>
</evidence>
<keyword evidence="4 7" id="KW-0732">Signal</keyword>
<keyword evidence="5" id="KW-0378">Hydrolase</keyword>
<protein>
    <submittedName>
        <fullName evidence="9">Arylsulfatase</fullName>
    </submittedName>
</protein>
<reference evidence="9 10" key="1">
    <citation type="submission" date="2019-04" db="EMBL/GenBank/DDBJ databases">
        <authorList>
            <person name="Van Vliet M D."/>
        </authorList>
    </citation>
    <scope>NUCLEOTIDE SEQUENCE [LARGE SCALE GENOMIC DNA]</scope>
    <source>
        <strain evidence="9 10">F1</strain>
    </source>
</reference>
<dbReference type="RefSeq" id="WP_222847166.1">
    <property type="nucleotide sequence ID" value="NZ_CAAHFG010000001.1"/>
</dbReference>
<name>A0A6C2U2I9_PONDE</name>
<dbReference type="InterPro" id="IPR017850">
    <property type="entry name" value="Alkaline_phosphatase_core_sf"/>
</dbReference>
<evidence type="ECO:0000256" key="4">
    <source>
        <dbReference type="ARBA" id="ARBA00022729"/>
    </source>
</evidence>
<organism evidence="9 10">
    <name type="scientific">Pontiella desulfatans</name>
    <dbReference type="NCBI Taxonomy" id="2750659"/>
    <lineage>
        <taxon>Bacteria</taxon>
        <taxon>Pseudomonadati</taxon>
        <taxon>Kiritimatiellota</taxon>
        <taxon>Kiritimatiellia</taxon>
        <taxon>Kiritimatiellales</taxon>
        <taxon>Pontiellaceae</taxon>
        <taxon>Pontiella</taxon>
    </lineage>
</organism>
<dbReference type="SUPFAM" id="SSF53649">
    <property type="entry name" value="Alkaline phosphatase-like"/>
    <property type="match status" value="1"/>
</dbReference>
<keyword evidence="10" id="KW-1185">Reference proteome</keyword>
<keyword evidence="6" id="KW-0106">Calcium</keyword>
<feature type="chain" id="PRO_5028818277" evidence="7">
    <location>
        <begin position="20"/>
        <end position="440"/>
    </location>
</feature>
<evidence type="ECO:0000256" key="1">
    <source>
        <dbReference type="ARBA" id="ARBA00001913"/>
    </source>
</evidence>
<dbReference type="AlphaFoldDB" id="A0A6C2U2I9"/>
<dbReference type="PANTHER" id="PTHR42693">
    <property type="entry name" value="ARYLSULFATASE FAMILY MEMBER"/>
    <property type="match status" value="1"/>
</dbReference>
<dbReference type="Gene3D" id="3.40.720.10">
    <property type="entry name" value="Alkaline Phosphatase, subunit A"/>
    <property type="match status" value="1"/>
</dbReference>
<evidence type="ECO:0000259" key="8">
    <source>
        <dbReference type="Pfam" id="PF00884"/>
    </source>
</evidence>
<proteinExistence type="inferred from homology"/>
<dbReference type="InterPro" id="IPR050738">
    <property type="entry name" value="Sulfatase"/>
</dbReference>
<dbReference type="Gene3D" id="3.30.1120.10">
    <property type="match status" value="1"/>
</dbReference>
<evidence type="ECO:0000256" key="3">
    <source>
        <dbReference type="ARBA" id="ARBA00022723"/>
    </source>
</evidence>
<sequence>MMKKTVCLFGLLWAGLALAADQPNIVFILSDDQGWRDYGFMGHETIQTPALDKLADSSLVFDRGYVASPLCRPSLASLATGRYPFEHGVVGNDVDGKNNRAELDQPVKDRFHTFPSFVKLLSENGYLTHQSGKWWEGSFQDGGFTHGMTHGDPARKGRHGDVGLRIGRDNMTPVTEFIDRAVEEEKPFLLWYAPFLPHTPHNPPKRLLDKYSEEGRSADIAKYYAMCEWFDETCGTLLDALDERGLRENTLILYICDNGWAPYSSNLDDPNQKTWKGFALRSKGSPFEMGIRSPIMVSWPGHAEVGRSPDLAHAIDFFPTIAAAAGVEAPAGLPGINLLDEDAVRSRQTVFGVCNTVMQMSVTDPDDTLQYLWCIEGDWKLILRYPGRDTSPYRKLHAWDKAPLRLYNVKNDPHEKNDLAAAHPKTVARLKTKIEVWRSN</sequence>
<gene>
    <name evidence="9" type="ORF">PDESU_02566</name>
</gene>